<comment type="caution">
    <text evidence="1">The sequence shown here is derived from an EMBL/GenBank/DDBJ whole genome shotgun (WGS) entry which is preliminary data.</text>
</comment>
<keyword evidence="2" id="KW-1185">Reference proteome</keyword>
<evidence type="ECO:0000313" key="2">
    <source>
        <dbReference type="Proteomes" id="UP001060085"/>
    </source>
</evidence>
<gene>
    <name evidence="1" type="ORF">M9H77_01091</name>
</gene>
<evidence type="ECO:0000313" key="1">
    <source>
        <dbReference type="EMBL" id="KAI5679864.1"/>
    </source>
</evidence>
<dbReference type="Proteomes" id="UP001060085">
    <property type="component" value="Linkage Group LG01"/>
</dbReference>
<protein>
    <submittedName>
        <fullName evidence="1">Uncharacterized protein</fullName>
    </submittedName>
</protein>
<organism evidence="1 2">
    <name type="scientific">Catharanthus roseus</name>
    <name type="common">Madagascar periwinkle</name>
    <name type="synonym">Vinca rosea</name>
    <dbReference type="NCBI Taxonomy" id="4058"/>
    <lineage>
        <taxon>Eukaryota</taxon>
        <taxon>Viridiplantae</taxon>
        <taxon>Streptophyta</taxon>
        <taxon>Embryophyta</taxon>
        <taxon>Tracheophyta</taxon>
        <taxon>Spermatophyta</taxon>
        <taxon>Magnoliopsida</taxon>
        <taxon>eudicotyledons</taxon>
        <taxon>Gunneridae</taxon>
        <taxon>Pentapetalae</taxon>
        <taxon>asterids</taxon>
        <taxon>lamiids</taxon>
        <taxon>Gentianales</taxon>
        <taxon>Apocynaceae</taxon>
        <taxon>Rauvolfioideae</taxon>
        <taxon>Vinceae</taxon>
        <taxon>Catharanthinae</taxon>
        <taxon>Catharanthus</taxon>
    </lineage>
</organism>
<dbReference type="EMBL" id="CM044701">
    <property type="protein sequence ID" value="KAI5679864.1"/>
    <property type="molecule type" value="Genomic_DNA"/>
</dbReference>
<name>A0ACC0C4L0_CATRO</name>
<accession>A0ACC0C4L0</accession>
<sequence length="947" mass="105799">MKIAEVSTPEFRPSHHHESEPHSRILAQVDSSIKQLEFRSSSAISLPEIYSELQRFLTQLKDLSPFPNSVNLHIWKLSYRLWNACVDLSNVDAIGGCRFSEDHAKLRQVSADLLFLAAEVTGIPSPAFKSASFYYKTGLIWHDLKKFDLANACFEKATDLISKIEINSISENDERKLLLDLNLARSRSAWEVSDRNLSITLLNRSKNVLFGISENYKALASQFLMYGKMILSKNEASGLNDALKLMNEALELCNKGLKIVKRAGETLTLKELRAKTLRFIAAVHLQRDEFESVLKCVRVLRDAGGEQHPSLSVLAMKAWLGLARYGEAEKELRGMVMNEEIPEAVWVSAVESYFQAAGTAGAETAKGLFLGLLGRCHVSASAAVRVVNRVLGDIGGGTGEAAKVRAKVVAELASNERVVALFAGEAVAKERNVMHALLWNCAAEYFRSKDYQMSAELFEKSMLYVPYDLENRILRAKGFRVLCLCHLGLLQLDRAQEYINEAEKLEPNVASAFLKFKIFLQQKDYNNAITQVQAMSSCLDFTPDFLSLSAHEAVASCSLPVAVASLSNLLNFYSSGKPLQTKEVIIFRTLITILTREEGNNSDILKYMRRAHARVNDVGSECFFGKGEVGKRERNWFAVNAWNLGVKMGKQKSYKLSAQFFTSASEFYSIILDGEAEEYNVMVCKSLILSVSAIIADEKQTMSTLADNEVKQAIELVERAGKILARISASTAIFDDQATTIDPNFHFMYTWSAYDLYARQSDMGQKQLLLIKSFAASKSCNPKHLLQIGHDASQGPRCNPEVAAFALNTCLAAILSSASPDYQEVALVLRKLISVSTIFKEDKDEDSVMELYRRAYRIMVGLREGEYPVEEAKWLSMTAWNRAAIPVRLGHIEAAKKWMSIGLELAKKVEGMQTYRSCMEDFIANYDKKSHNEHGNAAEKNRSILVS</sequence>
<proteinExistence type="predicted"/>
<reference evidence="2" key="1">
    <citation type="journal article" date="2023" name="Nat. Plants">
        <title>Single-cell RNA sequencing provides a high-resolution roadmap for understanding the multicellular compartmentation of specialized metabolism.</title>
        <authorList>
            <person name="Sun S."/>
            <person name="Shen X."/>
            <person name="Li Y."/>
            <person name="Li Y."/>
            <person name="Wang S."/>
            <person name="Li R."/>
            <person name="Zhang H."/>
            <person name="Shen G."/>
            <person name="Guo B."/>
            <person name="Wei J."/>
            <person name="Xu J."/>
            <person name="St-Pierre B."/>
            <person name="Chen S."/>
            <person name="Sun C."/>
        </authorList>
    </citation>
    <scope>NUCLEOTIDE SEQUENCE [LARGE SCALE GENOMIC DNA]</scope>
</reference>